<evidence type="ECO:0000313" key="2">
    <source>
        <dbReference type="EMBL" id="EYC27518.1"/>
    </source>
</evidence>
<gene>
    <name evidence="2" type="primary">Acey_s0009.g772</name>
    <name evidence="2" type="ORF">Y032_0009g772</name>
</gene>
<feature type="region of interest" description="Disordered" evidence="1">
    <location>
        <begin position="371"/>
        <end position="407"/>
    </location>
</feature>
<feature type="region of interest" description="Disordered" evidence="1">
    <location>
        <begin position="294"/>
        <end position="320"/>
    </location>
</feature>
<accession>A0A016VL81</accession>
<protein>
    <submittedName>
        <fullName evidence="2">Uncharacterized protein</fullName>
    </submittedName>
</protein>
<evidence type="ECO:0000256" key="1">
    <source>
        <dbReference type="SAM" id="MobiDB-lite"/>
    </source>
</evidence>
<feature type="compositionally biased region" description="Basic and acidic residues" evidence="1">
    <location>
        <begin position="371"/>
        <end position="393"/>
    </location>
</feature>
<sequence length="475" mass="52799">MGLCPRCKEGHHSSLCLSETKRQNSGYLALPRQPGRNMQMPAAARSQQLPVDRCHHHQDDNRNVQIMHNSQNGRQEFTLDKTATVNNQCVLQTATAMIFNEAEWNYQPITLLLESGAQKSFIKSGISEELKLRITGSTSFTTSGMGEIQEAFNSNEVQITLKSLHSPKKLKNLSVQTKQKLTTPLTTAELSEADLNFISSSNITIAQQSLETTTVSPNLHIGQDLLNIIIDHNSPVLMLPSGLILTPTVLGYTISGTNLTTKKVAGVEAHGNALDVSATLVISKDDREQDNSIVQESGSACLQTENSRDESVMEPTEDYEGGPDYCIDSELLSDHGSRLALSELGKPAKKFRTIWNRGYLEFRDQHRLDEGYRDSTRSKKEVPPKARKVLEKKPPKKKKGKQHQMRKEHAYDHTVFIGCNNPNVRLVSTTTRSQNEPVALQTLAVQGEAKNRRLSTCTTSWILDTLSASPYLHGR</sequence>
<name>A0A016VL81_9BILA</name>
<dbReference type="AlphaFoldDB" id="A0A016VL81"/>
<organism evidence="2 3">
    <name type="scientific">Ancylostoma ceylanicum</name>
    <dbReference type="NCBI Taxonomy" id="53326"/>
    <lineage>
        <taxon>Eukaryota</taxon>
        <taxon>Metazoa</taxon>
        <taxon>Ecdysozoa</taxon>
        <taxon>Nematoda</taxon>
        <taxon>Chromadorea</taxon>
        <taxon>Rhabditida</taxon>
        <taxon>Rhabditina</taxon>
        <taxon>Rhabditomorpha</taxon>
        <taxon>Strongyloidea</taxon>
        <taxon>Ancylostomatidae</taxon>
        <taxon>Ancylostomatinae</taxon>
        <taxon>Ancylostoma</taxon>
    </lineage>
</organism>
<reference evidence="3" key="1">
    <citation type="journal article" date="2015" name="Nat. Genet.">
        <title>The genome and transcriptome of the zoonotic hookworm Ancylostoma ceylanicum identify infection-specific gene families.</title>
        <authorList>
            <person name="Schwarz E.M."/>
            <person name="Hu Y."/>
            <person name="Antoshechkin I."/>
            <person name="Miller M.M."/>
            <person name="Sternberg P.W."/>
            <person name="Aroian R.V."/>
        </authorList>
    </citation>
    <scope>NUCLEOTIDE SEQUENCE</scope>
    <source>
        <strain evidence="3">HY135</strain>
    </source>
</reference>
<feature type="compositionally biased region" description="Polar residues" evidence="1">
    <location>
        <begin position="294"/>
        <end position="305"/>
    </location>
</feature>
<dbReference type="EMBL" id="JARK01001345">
    <property type="protein sequence ID" value="EYC27518.1"/>
    <property type="molecule type" value="Genomic_DNA"/>
</dbReference>
<proteinExistence type="predicted"/>
<dbReference type="Proteomes" id="UP000024635">
    <property type="component" value="Unassembled WGS sequence"/>
</dbReference>
<keyword evidence="3" id="KW-1185">Reference proteome</keyword>
<evidence type="ECO:0000313" key="3">
    <source>
        <dbReference type="Proteomes" id="UP000024635"/>
    </source>
</evidence>
<feature type="compositionally biased region" description="Basic residues" evidence="1">
    <location>
        <begin position="394"/>
        <end position="404"/>
    </location>
</feature>
<comment type="caution">
    <text evidence="2">The sequence shown here is derived from an EMBL/GenBank/DDBJ whole genome shotgun (WGS) entry which is preliminary data.</text>
</comment>